<reference evidence="3 4" key="1">
    <citation type="submission" date="2019-12" db="EMBL/GenBank/DDBJ databases">
        <title>Novel species isolated from a subtropical stream in China.</title>
        <authorList>
            <person name="Lu H."/>
        </authorList>
    </citation>
    <scope>NUCLEOTIDE SEQUENCE [LARGE SCALE GENOMIC DNA]</scope>
    <source>
        <strain evidence="3 4">FT127W</strain>
    </source>
</reference>
<feature type="compositionally biased region" description="Low complexity" evidence="1">
    <location>
        <begin position="16"/>
        <end position="26"/>
    </location>
</feature>
<name>A0A7X4HE81_9BURK</name>
<protein>
    <recommendedName>
        <fullName evidence="2">DUF5610 domain-containing protein</fullName>
    </recommendedName>
</protein>
<evidence type="ECO:0000313" key="4">
    <source>
        <dbReference type="Proteomes" id="UP000450676"/>
    </source>
</evidence>
<dbReference type="Gene3D" id="1.10.132.90">
    <property type="match status" value="1"/>
</dbReference>
<dbReference type="Proteomes" id="UP000450676">
    <property type="component" value="Unassembled WGS sequence"/>
</dbReference>
<organism evidence="3 4">
    <name type="scientific">Pseudoduganella aquatica</name>
    <dbReference type="NCBI Taxonomy" id="2660641"/>
    <lineage>
        <taxon>Bacteria</taxon>
        <taxon>Pseudomonadati</taxon>
        <taxon>Pseudomonadota</taxon>
        <taxon>Betaproteobacteria</taxon>
        <taxon>Burkholderiales</taxon>
        <taxon>Oxalobacteraceae</taxon>
        <taxon>Telluria group</taxon>
        <taxon>Pseudoduganella</taxon>
    </lineage>
</organism>
<dbReference type="InterPro" id="IPR041651">
    <property type="entry name" value="DUF5610"/>
</dbReference>
<dbReference type="Pfam" id="PF18433">
    <property type="entry name" value="DUF5610"/>
    <property type="match status" value="1"/>
</dbReference>
<evidence type="ECO:0000313" key="3">
    <source>
        <dbReference type="EMBL" id="MYN08917.1"/>
    </source>
</evidence>
<proteinExistence type="predicted"/>
<evidence type="ECO:0000259" key="2">
    <source>
        <dbReference type="Pfam" id="PF18433"/>
    </source>
</evidence>
<accession>A0A7X4HE81</accession>
<feature type="region of interest" description="Disordered" evidence="1">
    <location>
        <begin position="1"/>
        <end position="33"/>
    </location>
</feature>
<sequence>MVNPATLKSGGATAEPLAKAGAAADTAPPPRVQARQQLNASIVQASISVAIGSGNEPLALLYKSALTGINEALAPDFGPDAIQNAAGQDNSPEGTAGRIVSLSTAFFDAFKEQNKGLDDEAVLQKFMDTIGGGIERGFKEARGILDGLQVLNGDVASNIDKTYELVQQGLQQFADSKRAPA</sequence>
<dbReference type="AlphaFoldDB" id="A0A7X4HE81"/>
<dbReference type="RefSeq" id="WP_161073234.1">
    <property type="nucleotide sequence ID" value="NZ_CP086370.1"/>
</dbReference>
<evidence type="ECO:0000256" key="1">
    <source>
        <dbReference type="SAM" id="MobiDB-lite"/>
    </source>
</evidence>
<feature type="domain" description="DUF5610" evidence="2">
    <location>
        <begin position="55"/>
        <end position="173"/>
    </location>
</feature>
<comment type="caution">
    <text evidence="3">The sequence shown here is derived from an EMBL/GenBank/DDBJ whole genome shotgun (WGS) entry which is preliminary data.</text>
</comment>
<gene>
    <name evidence="3" type="ORF">GTP77_16435</name>
</gene>
<dbReference type="EMBL" id="WWCU01000018">
    <property type="protein sequence ID" value="MYN08917.1"/>
    <property type="molecule type" value="Genomic_DNA"/>
</dbReference>
<keyword evidence="4" id="KW-1185">Reference proteome</keyword>